<keyword evidence="3" id="KW-1185">Reference proteome</keyword>
<sequence>VDGSPLKLWGSAGMEMEEDYSPKRGMKTEMENILDGETKSSKVTSGQSPPL</sequence>
<dbReference type="AlphaFoldDB" id="A0A392VI00"/>
<evidence type="ECO:0000256" key="1">
    <source>
        <dbReference type="SAM" id="MobiDB-lite"/>
    </source>
</evidence>
<evidence type="ECO:0000313" key="2">
    <source>
        <dbReference type="EMBL" id="MCI86969.1"/>
    </source>
</evidence>
<protein>
    <submittedName>
        <fullName evidence="2">Uncharacterized protein</fullName>
    </submittedName>
</protein>
<feature type="non-terminal residue" evidence="2">
    <location>
        <position position="1"/>
    </location>
</feature>
<reference evidence="2 3" key="1">
    <citation type="journal article" date="2018" name="Front. Plant Sci.">
        <title>Red Clover (Trifolium pratense) and Zigzag Clover (T. medium) - A Picture of Genomic Similarities and Differences.</title>
        <authorList>
            <person name="Dluhosova J."/>
            <person name="Istvanek J."/>
            <person name="Nedelnik J."/>
            <person name="Repkova J."/>
        </authorList>
    </citation>
    <scope>NUCLEOTIDE SEQUENCE [LARGE SCALE GENOMIC DNA]</scope>
    <source>
        <strain evidence="3">cv. 10/8</strain>
        <tissue evidence="2">Leaf</tissue>
    </source>
</reference>
<proteinExistence type="predicted"/>
<feature type="compositionally biased region" description="Basic and acidic residues" evidence="1">
    <location>
        <begin position="20"/>
        <end position="40"/>
    </location>
</feature>
<feature type="region of interest" description="Disordered" evidence="1">
    <location>
        <begin position="1"/>
        <end position="51"/>
    </location>
</feature>
<feature type="compositionally biased region" description="Polar residues" evidence="1">
    <location>
        <begin position="41"/>
        <end position="51"/>
    </location>
</feature>
<dbReference type="EMBL" id="LXQA011154378">
    <property type="protein sequence ID" value="MCI86969.1"/>
    <property type="molecule type" value="Genomic_DNA"/>
</dbReference>
<evidence type="ECO:0000313" key="3">
    <source>
        <dbReference type="Proteomes" id="UP000265520"/>
    </source>
</evidence>
<comment type="caution">
    <text evidence="2">The sequence shown here is derived from an EMBL/GenBank/DDBJ whole genome shotgun (WGS) entry which is preliminary data.</text>
</comment>
<dbReference type="Proteomes" id="UP000265520">
    <property type="component" value="Unassembled WGS sequence"/>
</dbReference>
<accession>A0A392VI00</accession>
<name>A0A392VI00_9FABA</name>
<organism evidence="2 3">
    <name type="scientific">Trifolium medium</name>
    <dbReference type="NCBI Taxonomy" id="97028"/>
    <lineage>
        <taxon>Eukaryota</taxon>
        <taxon>Viridiplantae</taxon>
        <taxon>Streptophyta</taxon>
        <taxon>Embryophyta</taxon>
        <taxon>Tracheophyta</taxon>
        <taxon>Spermatophyta</taxon>
        <taxon>Magnoliopsida</taxon>
        <taxon>eudicotyledons</taxon>
        <taxon>Gunneridae</taxon>
        <taxon>Pentapetalae</taxon>
        <taxon>rosids</taxon>
        <taxon>fabids</taxon>
        <taxon>Fabales</taxon>
        <taxon>Fabaceae</taxon>
        <taxon>Papilionoideae</taxon>
        <taxon>50 kb inversion clade</taxon>
        <taxon>NPAAA clade</taxon>
        <taxon>Hologalegina</taxon>
        <taxon>IRL clade</taxon>
        <taxon>Trifolieae</taxon>
        <taxon>Trifolium</taxon>
    </lineage>
</organism>